<proteinExistence type="predicted"/>
<gene>
    <name evidence="1" type="ORF">Fot_22509</name>
</gene>
<organism evidence="1 2">
    <name type="scientific">Forsythia ovata</name>
    <dbReference type="NCBI Taxonomy" id="205694"/>
    <lineage>
        <taxon>Eukaryota</taxon>
        <taxon>Viridiplantae</taxon>
        <taxon>Streptophyta</taxon>
        <taxon>Embryophyta</taxon>
        <taxon>Tracheophyta</taxon>
        <taxon>Spermatophyta</taxon>
        <taxon>Magnoliopsida</taxon>
        <taxon>eudicotyledons</taxon>
        <taxon>Gunneridae</taxon>
        <taxon>Pentapetalae</taxon>
        <taxon>asterids</taxon>
        <taxon>lamiids</taxon>
        <taxon>Lamiales</taxon>
        <taxon>Oleaceae</taxon>
        <taxon>Forsythieae</taxon>
        <taxon>Forsythia</taxon>
    </lineage>
</organism>
<comment type="caution">
    <text evidence="1">The sequence shown here is derived from an EMBL/GenBank/DDBJ whole genome shotgun (WGS) entry which is preliminary data.</text>
</comment>
<evidence type="ECO:0000313" key="2">
    <source>
        <dbReference type="Proteomes" id="UP001604277"/>
    </source>
</evidence>
<sequence>MDPDEIYKLCDNLHIDQQEGLRIMLGHPTSSKGWKLVDKIIGCNPANKEGLRRHSTTQFDERNNDLVEIKIVFGTSESVFVIPLTHILKESGITETANKVTKCESKVTLRGDCFNKTMLKD</sequence>
<dbReference type="AlphaFoldDB" id="A0ABD1UZV8"/>
<evidence type="ECO:0000313" key="1">
    <source>
        <dbReference type="EMBL" id="KAL2529908.1"/>
    </source>
</evidence>
<name>A0ABD1UZV8_9LAMI</name>
<protein>
    <submittedName>
        <fullName evidence="1">Uncharacterized protein</fullName>
    </submittedName>
</protein>
<dbReference type="EMBL" id="JBFOLJ010000006">
    <property type="protein sequence ID" value="KAL2529908.1"/>
    <property type="molecule type" value="Genomic_DNA"/>
</dbReference>
<keyword evidence="2" id="KW-1185">Reference proteome</keyword>
<dbReference type="Proteomes" id="UP001604277">
    <property type="component" value="Unassembled WGS sequence"/>
</dbReference>
<reference evidence="2" key="1">
    <citation type="submission" date="2024-07" db="EMBL/GenBank/DDBJ databases">
        <title>Two chromosome-level genome assemblies of Korean endemic species Abeliophyllum distichum and Forsythia ovata (Oleaceae).</title>
        <authorList>
            <person name="Jang H."/>
        </authorList>
    </citation>
    <scope>NUCLEOTIDE SEQUENCE [LARGE SCALE GENOMIC DNA]</scope>
</reference>
<accession>A0ABD1UZV8</accession>